<protein>
    <submittedName>
        <fullName evidence="1">Uncharacterized protein</fullName>
    </submittedName>
</protein>
<dbReference type="RefSeq" id="WP_260278766.1">
    <property type="nucleotide sequence ID" value="NZ_JANAVZ010000025.1"/>
</dbReference>
<proteinExistence type="predicted"/>
<comment type="caution">
    <text evidence="1">The sequence shown here is derived from an EMBL/GenBank/DDBJ whole genome shotgun (WGS) entry which is preliminary data.</text>
</comment>
<gene>
    <name evidence="1" type="ORF">MU516_18830</name>
</gene>
<keyword evidence="2" id="KW-1185">Reference proteome</keyword>
<evidence type="ECO:0000313" key="2">
    <source>
        <dbReference type="Proteomes" id="UP001320702"/>
    </source>
</evidence>
<organism evidence="1 2">
    <name type="scientific">Paracoccus maritimus</name>
    <dbReference type="NCBI Taxonomy" id="2933292"/>
    <lineage>
        <taxon>Bacteria</taxon>
        <taxon>Pseudomonadati</taxon>
        <taxon>Pseudomonadota</taxon>
        <taxon>Alphaproteobacteria</taxon>
        <taxon>Rhodobacterales</taxon>
        <taxon>Paracoccaceae</taxon>
        <taxon>Paracoccus</taxon>
    </lineage>
</organism>
<reference evidence="1 2" key="1">
    <citation type="submission" date="2022-04" db="EMBL/GenBank/DDBJ databases">
        <title>Paracoccus sp. YLB-12 draft genome sequence.</title>
        <authorList>
            <person name="Yu L."/>
        </authorList>
    </citation>
    <scope>NUCLEOTIDE SEQUENCE [LARGE SCALE GENOMIC DNA]</scope>
    <source>
        <strain evidence="1 2">YLB-12</strain>
    </source>
</reference>
<dbReference type="EMBL" id="JANAVZ010000025">
    <property type="protein sequence ID" value="MCT4334893.1"/>
    <property type="molecule type" value="Genomic_DNA"/>
</dbReference>
<accession>A0ABT2KEB8</accession>
<name>A0ABT2KEB8_9RHOB</name>
<evidence type="ECO:0000313" key="1">
    <source>
        <dbReference type="EMBL" id="MCT4334893.1"/>
    </source>
</evidence>
<dbReference type="Proteomes" id="UP001320702">
    <property type="component" value="Unassembled WGS sequence"/>
</dbReference>
<sequence length="47" mass="5200">MVGLTIRVERNLNSVDVVDALTDLFILRGPPAYVRSDNVLCRENLAA</sequence>